<proteinExistence type="predicted"/>
<evidence type="ECO:0000313" key="2">
    <source>
        <dbReference type="EMBL" id="KAK4287874.1"/>
    </source>
</evidence>
<comment type="caution">
    <text evidence="2">The sequence shown here is derived from an EMBL/GenBank/DDBJ whole genome shotgun (WGS) entry which is preliminary data.</text>
</comment>
<feature type="region of interest" description="Disordered" evidence="1">
    <location>
        <begin position="1"/>
        <end position="64"/>
    </location>
</feature>
<feature type="compositionally biased region" description="Gly residues" evidence="1">
    <location>
        <begin position="37"/>
        <end position="60"/>
    </location>
</feature>
<dbReference type="AlphaFoldDB" id="A0AAE1ND58"/>
<dbReference type="Proteomes" id="UP001292094">
    <property type="component" value="Unassembled WGS sequence"/>
</dbReference>
<keyword evidence="3" id="KW-1185">Reference proteome</keyword>
<sequence>KNELKITENTDAKPIPTLHLPLDSTTSATSPEDEGGGEFGSGGVGGTGGGGGGGGGGGVSGRRRLPCGLRVVSEGEGRVGRGGGRQCKAVSPVAEMFRPVGLLLHSQSVPCFGSYENISHLDVPNKEPKKLLPYVSGVLSRTRSLVIGVGKRTRACT</sequence>
<feature type="non-terminal residue" evidence="2">
    <location>
        <position position="1"/>
    </location>
</feature>
<evidence type="ECO:0000256" key="1">
    <source>
        <dbReference type="SAM" id="MobiDB-lite"/>
    </source>
</evidence>
<organism evidence="2 3">
    <name type="scientific">Petrolisthes manimaculis</name>
    <dbReference type="NCBI Taxonomy" id="1843537"/>
    <lineage>
        <taxon>Eukaryota</taxon>
        <taxon>Metazoa</taxon>
        <taxon>Ecdysozoa</taxon>
        <taxon>Arthropoda</taxon>
        <taxon>Crustacea</taxon>
        <taxon>Multicrustacea</taxon>
        <taxon>Malacostraca</taxon>
        <taxon>Eumalacostraca</taxon>
        <taxon>Eucarida</taxon>
        <taxon>Decapoda</taxon>
        <taxon>Pleocyemata</taxon>
        <taxon>Anomura</taxon>
        <taxon>Galatheoidea</taxon>
        <taxon>Porcellanidae</taxon>
        <taxon>Petrolisthes</taxon>
    </lineage>
</organism>
<reference evidence="2" key="1">
    <citation type="submission" date="2023-11" db="EMBL/GenBank/DDBJ databases">
        <title>Genome assemblies of two species of porcelain crab, Petrolisthes cinctipes and Petrolisthes manimaculis (Anomura: Porcellanidae).</title>
        <authorList>
            <person name="Angst P."/>
        </authorList>
    </citation>
    <scope>NUCLEOTIDE SEQUENCE</scope>
    <source>
        <strain evidence="2">PB745_02</strain>
        <tissue evidence="2">Gill</tissue>
    </source>
</reference>
<evidence type="ECO:0000313" key="3">
    <source>
        <dbReference type="Proteomes" id="UP001292094"/>
    </source>
</evidence>
<name>A0AAE1ND58_9EUCA</name>
<gene>
    <name evidence="2" type="ORF">Pmani_039064</name>
</gene>
<accession>A0AAE1ND58</accession>
<protein>
    <submittedName>
        <fullName evidence="2">Uncharacterized protein</fullName>
    </submittedName>
</protein>
<feature type="compositionally biased region" description="Basic and acidic residues" evidence="1">
    <location>
        <begin position="1"/>
        <end position="11"/>
    </location>
</feature>
<dbReference type="EMBL" id="JAWZYT010006605">
    <property type="protein sequence ID" value="KAK4287874.1"/>
    <property type="molecule type" value="Genomic_DNA"/>
</dbReference>